<dbReference type="EMBL" id="GBEZ01014715">
    <property type="protein sequence ID" value="JAC71381.1"/>
    <property type="molecule type" value="Transcribed_RNA"/>
</dbReference>
<accession>A0A061RLH0</accession>
<proteinExistence type="predicted"/>
<evidence type="ECO:0000313" key="2">
    <source>
        <dbReference type="EMBL" id="JAC71381.1"/>
    </source>
</evidence>
<reference evidence="2" key="1">
    <citation type="submission" date="2014-05" db="EMBL/GenBank/DDBJ databases">
        <title>The transcriptome of the halophilic microalga Tetraselmis sp. GSL018 isolated from the Great Salt Lake, Utah.</title>
        <authorList>
            <person name="Jinkerson R.E."/>
            <person name="D'Adamo S."/>
            <person name="Posewitz M.C."/>
        </authorList>
    </citation>
    <scope>NUCLEOTIDE SEQUENCE</scope>
    <source>
        <strain evidence="2">GSL018</strain>
    </source>
</reference>
<feature type="compositionally biased region" description="Acidic residues" evidence="1">
    <location>
        <begin position="63"/>
        <end position="78"/>
    </location>
</feature>
<dbReference type="InterPro" id="IPR011989">
    <property type="entry name" value="ARM-like"/>
</dbReference>
<feature type="region of interest" description="Disordered" evidence="1">
    <location>
        <begin position="1"/>
        <end position="129"/>
    </location>
</feature>
<name>A0A061RLH0_9CHLO</name>
<feature type="compositionally biased region" description="Basic residues" evidence="1">
    <location>
        <begin position="88"/>
        <end position="105"/>
    </location>
</feature>
<feature type="compositionally biased region" description="Basic and acidic residues" evidence="1">
    <location>
        <begin position="39"/>
        <end position="52"/>
    </location>
</feature>
<dbReference type="AlphaFoldDB" id="A0A061RLH0"/>
<feature type="compositionally biased region" description="Basic and acidic residues" evidence="1">
    <location>
        <begin position="106"/>
        <end position="118"/>
    </location>
</feature>
<dbReference type="InterPro" id="IPR016024">
    <property type="entry name" value="ARM-type_fold"/>
</dbReference>
<protein>
    <submittedName>
        <fullName evidence="2">Uncharacterized protein</fullName>
    </submittedName>
</protein>
<evidence type="ECO:0000256" key="1">
    <source>
        <dbReference type="SAM" id="MobiDB-lite"/>
    </source>
</evidence>
<feature type="compositionally biased region" description="Basic and acidic residues" evidence="1">
    <location>
        <begin position="11"/>
        <end position="29"/>
    </location>
</feature>
<gene>
    <name evidence="2" type="ORF">TSPGSL018_2059</name>
</gene>
<organism evidence="2">
    <name type="scientific">Tetraselmis sp. GSL018</name>
    <dbReference type="NCBI Taxonomy" id="582737"/>
    <lineage>
        <taxon>Eukaryota</taxon>
        <taxon>Viridiplantae</taxon>
        <taxon>Chlorophyta</taxon>
        <taxon>core chlorophytes</taxon>
        <taxon>Chlorodendrophyceae</taxon>
        <taxon>Chlorodendrales</taxon>
        <taxon>Chlorodendraceae</taxon>
        <taxon>Tetraselmis</taxon>
    </lineage>
</organism>
<sequence>MSRLTTPTLDEASKEFTLRSRPPDNRIELYSESGSQDRAQSREPELNIEKVADAGADGGLTDETAEEEPPTDGPEPEADPGTSDKGKPSKKGKGRGKSRARRKGRKPTEYASDGRETSKTPGDQGESEMLTHGLPARLADIADLGPPEDVSKPSPQTLAELKACLLSPYAKLRQAAVERITEYGRHYFEDTVGSGAIQAVLKLLDTEPPRSPMARLVVRSAAVMSVLPGVRSILGGYALQTLMVVKSTPKTLRQPGYLALMNMLADAGVREALIQAGLVRTLLDELLESGEGEDSPKQHLTHVAGALCNIANSPGGLEGISEAGDAEPALVAAVAACGRGLAAQRCALLLERLVCPGRPAGRCSWQRTPACWTT</sequence>
<dbReference type="SUPFAM" id="SSF48371">
    <property type="entry name" value="ARM repeat"/>
    <property type="match status" value="1"/>
</dbReference>
<dbReference type="Gene3D" id="1.25.10.10">
    <property type="entry name" value="Leucine-rich Repeat Variant"/>
    <property type="match status" value="1"/>
</dbReference>